<name>A0A1E7DSH0_9BACI</name>
<dbReference type="AlphaFoldDB" id="A0A1E7DSH0"/>
<proteinExistence type="predicted"/>
<accession>A0A1E7DSH0</accession>
<keyword evidence="2" id="KW-1185">Reference proteome</keyword>
<organism evidence="1 2">
    <name type="scientific">Domibacillus iocasae</name>
    <dbReference type="NCBI Taxonomy" id="1714016"/>
    <lineage>
        <taxon>Bacteria</taxon>
        <taxon>Bacillati</taxon>
        <taxon>Bacillota</taxon>
        <taxon>Bacilli</taxon>
        <taxon>Bacillales</taxon>
        <taxon>Bacillaceae</taxon>
        <taxon>Domibacillus</taxon>
    </lineage>
</organism>
<gene>
    <name evidence="1" type="ORF">BA724_02115</name>
</gene>
<dbReference type="EMBL" id="MAMP01000012">
    <property type="protein sequence ID" value="OES45628.1"/>
    <property type="molecule type" value="Genomic_DNA"/>
</dbReference>
<sequence length="80" mass="9412">MRYPAKKCAIPQFFFGDSKTLVYYDETGLFDIIRYDLIYQIINNKRKSAKSRSNVLWVMKAGISNRALNLYWEQEPVKVG</sequence>
<dbReference type="Proteomes" id="UP000095658">
    <property type="component" value="Unassembled WGS sequence"/>
</dbReference>
<comment type="caution">
    <text evidence="1">The sequence shown here is derived from an EMBL/GenBank/DDBJ whole genome shotgun (WGS) entry which is preliminary data.</text>
</comment>
<protein>
    <recommendedName>
        <fullName evidence="3">Transposase</fullName>
    </recommendedName>
</protein>
<evidence type="ECO:0008006" key="3">
    <source>
        <dbReference type="Google" id="ProtNLM"/>
    </source>
</evidence>
<evidence type="ECO:0000313" key="2">
    <source>
        <dbReference type="Proteomes" id="UP000095658"/>
    </source>
</evidence>
<reference evidence="1 2" key="1">
    <citation type="submission" date="2016-06" db="EMBL/GenBank/DDBJ databases">
        <title>Domibacillus iocasae genome sequencing.</title>
        <authorList>
            <person name="Verma A."/>
            <person name="Pal Y."/>
            <person name="Ojha A.K."/>
            <person name="Krishnamurthi S."/>
        </authorList>
    </citation>
    <scope>NUCLEOTIDE SEQUENCE [LARGE SCALE GENOMIC DNA]</scope>
    <source>
        <strain evidence="1 2">DSM 29979</strain>
    </source>
</reference>
<dbReference type="STRING" id="1714016.BA724_02115"/>
<evidence type="ECO:0000313" key="1">
    <source>
        <dbReference type="EMBL" id="OES45628.1"/>
    </source>
</evidence>